<evidence type="ECO:0000256" key="14">
    <source>
        <dbReference type="PROSITE-ProRule" id="PRU00560"/>
    </source>
</evidence>
<dbReference type="InterPro" id="IPR014016">
    <property type="entry name" value="UvrD-like_ATP-bd"/>
</dbReference>
<keyword evidence="2 14" id="KW-0547">Nucleotide-binding</keyword>
<keyword evidence="1" id="KW-0540">Nuclease</keyword>
<dbReference type="InterPro" id="IPR038726">
    <property type="entry name" value="PDDEXK_AddAB-type"/>
</dbReference>
<organism evidence="17 18">
    <name type="scientific">Deinococcus rufus</name>
    <dbReference type="NCBI Taxonomy" id="2136097"/>
    <lineage>
        <taxon>Bacteria</taxon>
        <taxon>Thermotogati</taxon>
        <taxon>Deinococcota</taxon>
        <taxon>Deinococci</taxon>
        <taxon>Deinococcales</taxon>
        <taxon>Deinococcaceae</taxon>
        <taxon>Deinococcus</taxon>
    </lineage>
</organism>
<evidence type="ECO:0000256" key="9">
    <source>
        <dbReference type="ARBA" id="ARBA00023204"/>
    </source>
</evidence>
<dbReference type="GO" id="GO:0008854">
    <property type="term" value="F:exodeoxyribonuclease V activity"/>
    <property type="evidence" value="ECO:0007669"/>
    <property type="project" value="UniProtKB-EC"/>
</dbReference>
<name>A0ABV7ZD47_9DEIO</name>
<evidence type="ECO:0000256" key="11">
    <source>
        <dbReference type="ARBA" id="ARBA00034617"/>
    </source>
</evidence>
<dbReference type="Proteomes" id="UP001595803">
    <property type="component" value="Unassembled WGS sequence"/>
</dbReference>
<proteinExistence type="predicted"/>
<dbReference type="CDD" id="cd17932">
    <property type="entry name" value="DEXQc_UvrD"/>
    <property type="match status" value="1"/>
</dbReference>
<dbReference type="Gene3D" id="3.40.50.300">
    <property type="entry name" value="P-loop containing nucleotide triphosphate hydrolases"/>
    <property type="match status" value="3"/>
</dbReference>
<dbReference type="PANTHER" id="PTHR11070:SF2">
    <property type="entry name" value="ATP-DEPENDENT DNA HELICASE SRS2"/>
    <property type="match status" value="1"/>
</dbReference>
<dbReference type="EMBL" id="JBHRZG010000022">
    <property type="protein sequence ID" value="MFC3834221.1"/>
    <property type="molecule type" value="Genomic_DNA"/>
</dbReference>
<keyword evidence="10" id="KW-0413">Isomerase</keyword>
<evidence type="ECO:0000256" key="7">
    <source>
        <dbReference type="ARBA" id="ARBA00022840"/>
    </source>
</evidence>
<comment type="catalytic activity">
    <reaction evidence="13">
        <text>ATP + H2O = ADP + phosphate + H(+)</text>
        <dbReference type="Rhea" id="RHEA:13065"/>
        <dbReference type="ChEBI" id="CHEBI:15377"/>
        <dbReference type="ChEBI" id="CHEBI:15378"/>
        <dbReference type="ChEBI" id="CHEBI:30616"/>
        <dbReference type="ChEBI" id="CHEBI:43474"/>
        <dbReference type="ChEBI" id="CHEBI:456216"/>
        <dbReference type="EC" id="5.6.2.4"/>
    </reaction>
</comment>
<accession>A0ABV7ZD47</accession>
<keyword evidence="5 14" id="KW-0347">Helicase</keyword>
<dbReference type="PANTHER" id="PTHR11070">
    <property type="entry name" value="UVRD / RECB / PCRA DNA HELICASE FAMILY MEMBER"/>
    <property type="match status" value="1"/>
</dbReference>
<evidence type="ECO:0000256" key="12">
    <source>
        <dbReference type="ARBA" id="ARBA00034808"/>
    </source>
</evidence>
<protein>
    <recommendedName>
        <fullName evidence="12">DNA 3'-5' helicase</fullName>
        <ecNumber evidence="12">5.6.2.4</ecNumber>
    </recommendedName>
</protein>
<evidence type="ECO:0000256" key="13">
    <source>
        <dbReference type="ARBA" id="ARBA00048988"/>
    </source>
</evidence>
<dbReference type="Pfam" id="PF12705">
    <property type="entry name" value="PDDEXK_1"/>
    <property type="match status" value="1"/>
</dbReference>
<dbReference type="PROSITE" id="PS51198">
    <property type="entry name" value="UVRD_HELICASE_ATP_BIND"/>
    <property type="match status" value="1"/>
</dbReference>
<dbReference type="SUPFAM" id="SSF52980">
    <property type="entry name" value="Restriction endonuclease-like"/>
    <property type="match status" value="1"/>
</dbReference>
<feature type="binding site" evidence="14">
    <location>
        <begin position="24"/>
        <end position="31"/>
    </location>
    <ligand>
        <name>ATP</name>
        <dbReference type="ChEBI" id="CHEBI:30616"/>
    </ligand>
</feature>
<evidence type="ECO:0000259" key="15">
    <source>
        <dbReference type="PROSITE" id="PS51198"/>
    </source>
</evidence>
<dbReference type="InterPro" id="IPR011604">
    <property type="entry name" value="PDDEXK-like_dom_sf"/>
</dbReference>
<keyword evidence="18" id="KW-1185">Reference proteome</keyword>
<evidence type="ECO:0000256" key="4">
    <source>
        <dbReference type="ARBA" id="ARBA00022801"/>
    </source>
</evidence>
<dbReference type="InterPro" id="IPR027417">
    <property type="entry name" value="P-loop_NTPase"/>
</dbReference>
<feature type="domain" description="UvrD-like helicase ATP-binding" evidence="15">
    <location>
        <begin position="3"/>
        <end position="307"/>
    </location>
</feature>
<keyword evidence="9" id="KW-0234">DNA repair</keyword>
<keyword evidence="3" id="KW-0227">DNA damage</keyword>
<keyword evidence="6" id="KW-0269">Exonuclease</keyword>
<evidence type="ECO:0000256" key="5">
    <source>
        <dbReference type="ARBA" id="ARBA00022806"/>
    </source>
</evidence>
<dbReference type="InterPro" id="IPR011335">
    <property type="entry name" value="Restrct_endonuc-II-like"/>
</dbReference>
<evidence type="ECO:0000259" key="16">
    <source>
        <dbReference type="PROSITE" id="PS51217"/>
    </source>
</evidence>
<dbReference type="SUPFAM" id="SSF52540">
    <property type="entry name" value="P-loop containing nucleoside triphosphate hydrolases"/>
    <property type="match status" value="1"/>
</dbReference>
<keyword evidence="8" id="KW-0238">DNA-binding</keyword>
<evidence type="ECO:0000313" key="18">
    <source>
        <dbReference type="Proteomes" id="UP001595803"/>
    </source>
</evidence>
<evidence type="ECO:0000313" key="17">
    <source>
        <dbReference type="EMBL" id="MFC3834221.1"/>
    </source>
</evidence>
<dbReference type="Pfam" id="PF00580">
    <property type="entry name" value="UvrD-helicase"/>
    <property type="match status" value="1"/>
</dbReference>
<dbReference type="InterPro" id="IPR014017">
    <property type="entry name" value="DNA_helicase_UvrD-like_C"/>
</dbReference>
<dbReference type="Gene3D" id="1.10.486.10">
    <property type="entry name" value="PCRA, domain 4"/>
    <property type="match status" value="1"/>
</dbReference>
<evidence type="ECO:0000256" key="8">
    <source>
        <dbReference type="ARBA" id="ARBA00023125"/>
    </source>
</evidence>
<comment type="caution">
    <text evidence="17">The sequence shown here is derived from an EMBL/GenBank/DDBJ whole genome shotgun (WGS) entry which is preliminary data.</text>
</comment>
<dbReference type="Gene3D" id="3.90.320.10">
    <property type="match status" value="1"/>
</dbReference>
<reference evidence="18" key="1">
    <citation type="journal article" date="2019" name="Int. J. Syst. Evol. Microbiol.">
        <title>The Global Catalogue of Microorganisms (GCM) 10K type strain sequencing project: providing services to taxonomists for standard genome sequencing and annotation.</title>
        <authorList>
            <consortium name="The Broad Institute Genomics Platform"/>
            <consortium name="The Broad Institute Genome Sequencing Center for Infectious Disease"/>
            <person name="Wu L."/>
            <person name="Ma J."/>
        </authorList>
    </citation>
    <scope>NUCLEOTIDE SEQUENCE [LARGE SCALE GENOMIC DNA]</scope>
    <source>
        <strain evidence="18">CCTCC AB 2017081</strain>
    </source>
</reference>
<keyword evidence="4 14" id="KW-0378">Hydrolase</keyword>
<dbReference type="Pfam" id="PF13361">
    <property type="entry name" value="UvrD_C"/>
    <property type="match status" value="2"/>
</dbReference>
<keyword evidence="7 14" id="KW-0067">ATP-binding</keyword>
<evidence type="ECO:0000256" key="10">
    <source>
        <dbReference type="ARBA" id="ARBA00023235"/>
    </source>
</evidence>
<dbReference type="InterPro" id="IPR000212">
    <property type="entry name" value="DNA_helicase_UvrD/REP"/>
</dbReference>
<evidence type="ECO:0000256" key="2">
    <source>
        <dbReference type="ARBA" id="ARBA00022741"/>
    </source>
</evidence>
<dbReference type="EC" id="5.6.2.4" evidence="12"/>
<feature type="domain" description="UvrD-like helicase C-terminal" evidence="16">
    <location>
        <begin position="318"/>
        <end position="603"/>
    </location>
</feature>
<dbReference type="RefSeq" id="WP_380102681.1">
    <property type="nucleotide sequence ID" value="NZ_JBHRZG010000022.1"/>
</dbReference>
<evidence type="ECO:0000256" key="6">
    <source>
        <dbReference type="ARBA" id="ARBA00022839"/>
    </source>
</evidence>
<evidence type="ECO:0000256" key="3">
    <source>
        <dbReference type="ARBA" id="ARBA00022763"/>
    </source>
</evidence>
<sequence length="961" mass="104208">MSGLAWTPVQRQAVETPGSVVIAAGAGSGKTRVLTARVVQALERGVRPQAIVVVTFTVAAAGELYARIHAAVAAQAACQGDRWAQVLSELPLMTVTTIDSLCARIAREHPGLSGAGLAFEILEPADAQLWERQWRSRVLAELPPALLARVPSRLRDTALPILLNAASGDESGAGLTGNGFAIHTALLEIARHVRTRLEALRIDDAVATYADLEVWAWRALQHEEVRAYYAQRWTHVMVDELQDTSGRQWEVLQALCGDAVAMTCVGDVQQSVYAFRGAEPRVFQAARERVLARGGLALGMHTSFRSAAPLVDLVNTACAQMMPGPDDARPGAPRFTPLVAARTGSQEDLPPVDLQLVTGGNSAGRALTLGRVLAGRMQALLGHPVYDRGTGQERPARWRDMALLLRTRTHLAAYERALRDAGIPYEVHGGRGLYDRPEIIDAVMLLRAVADPADDVALAAVLRGPHALWSEDQLQTLSGERGEESLWAALRRSPDPACQAVAERVQAWRAVSGLHPASRVLERAHHDTGAAAIHAAAPDGGRRAANLRRFTALLRQWARAGRADVRSVARYLTELQTVGAQAAEAPTDAPDAVQVVTVHGAKGLEWPVVLYARDFAPRPDPDTVRLDPERGLVLSEDAAGWAAARARADQRDRLEEERVTYVALTRAADRLVVGLAASDGRVQSQALQAVVDAFPLHVPRRLVAAGSVPEGRPLPLVETAQGLVLGVTPGPDVALPGRVPVTAVALYARCPQAFAFQHLHGYLPLARPWGGGEPMTREARQRGRDIGDAVHQALEHGWDAEGIRRRLRALSPTEREEAARLVGRLQDPAFDDLRGHVWHREHPVEVTIGSRTVYGVADAVDVAGDVVIDYKTDRTLQPSHHRLQLALYAHALGVTRAALVYLRHDRVHWVHREDLERGLADARDVIRRMEALDMAPTPSSEICSSCAFRGVCGDRHVAVRP</sequence>
<evidence type="ECO:0000256" key="1">
    <source>
        <dbReference type="ARBA" id="ARBA00022722"/>
    </source>
</evidence>
<comment type="catalytic activity">
    <reaction evidence="11">
        <text>Couples ATP hydrolysis with the unwinding of duplex DNA by translocating in the 3'-5' direction.</text>
        <dbReference type="EC" id="5.6.2.4"/>
    </reaction>
</comment>
<dbReference type="PROSITE" id="PS51217">
    <property type="entry name" value="UVRD_HELICASE_CTER"/>
    <property type="match status" value="1"/>
</dbReference>
<gene>
    <name evidence="17" type="ORF">ACFOSB_15320</name>
</gene>